<organism evidence="6 7">
    <name type="scientific">Microbacterium invictum</name>
    <dbReference type="NCBI Taxonomy" id="515415"/>
    <lineage>
        <taxon>Bacteria</taxon>
        <taxon>Bacillati</taxon>
        <taxon>Actinomycetota</taxon>
        <taxon>Actinomycetes</taxon>
        <taxon>Micrococcales</taxon>
        <taxon>Microbacteriaceae</taxon>
        <taxon>Microbacterium</taxon>
    </lineage>
</organism>
<dbReference type="PANTHER" id="PTHR45947:SF3">
    <property type="entry name" value="SULFOQUINOVOSYL TRANSFERASE SQD2"/>
    <property type="match status" value="1"/>
</dbReference>
<dbReference type="CDD" id="cd03801">
    <property type="entry name" value="GT4_PimA-like"/>
    <property type="match status" value="1"/>
</dbReference>
<evidence type="ECO:0000256" key="3">
    <source>
        <dbReference type="ARBA" id="ARBA00022679"/>
    </source>
</evidence>
<sequence length="366" mass="38464">MRIAHLDLTASASPVDGIGAVIATLARAQRAGGGEGARAGGTDEVDVLGPRWRAGASLPATAVRLVRALARGRYDVVHLHSVYRPLHALAAAVCVLSGTPYAVSPHSGLSPIGRRRARVRKAVWIAVVERAVLRRATAVVCLSAQERGDVRALVPSARCAIVRNPLEPRAAVPRDPATPPVAVTLARFDVYQKGLDRLAALAAAAPEIRFDVHGDLDANDPGAARRLMATAPENLRFLPPVRGADKDAALAASALYLQLSRWEGQSIALLEALAAGVPCVVSAAVAESLAPDGGHTVVTVPDDPDAAARRIRALLADPAERARLSREGAAWVRDTTDPARIAAQLRAVYRSGTPSPLRRATFQEVS</sequence>
<dbReference type="InterPro" id="IPR001296">
    <property type="entry name" value="Glyco_trans_1"/>
</dbReference>
<dbReference type="SUPFAM" id="SSF53756">
    <property type="entry name" value="UDP-Glycosyltransferase/glycogen phosphorylase"/>
    <property type="match status" value="1"/>
</dbReference>
<keyword evidence="3 6" id="KW-0808">Transferase</keyword>
<accession>A0ABZ0VD51</accession>
<evidence type="ECO:0000313" key="6">
    <source>
        <dbReference type="EMBL" id="WQB69742.1"/>
    </source>
</evidence>
<proteinExistence type="predicted"/>
<dbReference type="Proteomes" id="UP001324533">
    <property type="component" value="Chromosome"/>
</dbReference>
<keyword evidence="2 6" id="KW-0328">Glycosyltransferase</keyword>
<evidence type="ECO:0000259" key="5">
    <source>
        <dbReference type="Pfam" id="PF13579"/>
    </source>
</evidence>
<dbReference type="EMBL" id="CP139779">
    <property type="protein sequence ID" value="WQB69742.1"/>
    <property type="molecule type" value="Genomic_DNA"/>
</dbReference>
<dbReference type="RefSeq" id="WP_322409864.1">
    <property type="nucleotide sequence ID" value="NZ_CP139779.1"/>
</dbReference>
<dbReference type="PANTHER" id="PTHR45947">
    <property type="entry name" value="SULFOQUINOVOSYL TRANSFERASE SQD2"/>
    <property type="match status" value="1"/>
</dbReference>
<reference evidence="6 7" key="1">
    <citation type="submission" date="2023-06" db="EMBL/GenBank/DDBJ databases">
        <title>Rock-solubilizing bacteria, Microbacterium invictum, promotes re-establishment of vegetation in rocky wasteland by accelerating rock bio-weathering and reshaping soil bacterial community.</title>
        <authorList>
            <person name="Liu C."/>
        </authorList>
    </citation>
    <scope>NUCLEOTIDE SEQUENCE [LARGE SCALE GENOMIC DNA]</scope>
    <source>
        <strain evidence="6 7">X-18</strain>
    </source>
</reference>
<evidence type="ECO:0000313" key="7">
    <source>
        <dbReference type="Proteomes" id="UP001324533"/>
    </source>
</evidence>
<feature type="domain" description="Glycosyl transferase family 1" evidence="4">
    <location>
        <begin position="176"/>
        <end position="329"/>
    </location>
</feature>
<keyword evidence="7" id="KW-1185">Reference proteome</keyword>
<feature type="domain" description="Glycosyltransferase subfamily 4-like N-terminal" evidence="5">
    <location>
        <begin position="27"/>
        <end position="164"/>
    </location>
</feature>
<dbReference type="InterPro" id="IPR050194">
    <property type="entry name" value="Glycosyltransferase_grp1"/>
</dbReference>
<evidence type="ECO:0000256" key="2">
    <source>
        <dbReference type="ARBA" id="ARBA00022676"/>
    </source>
</evidence>
<gene>
    <name evidence="6" type="ORF">T9R20_13715</name>
</gene>
<evidence type="ECO:0000259" key="4">
    <source>
        <dbReference type="Pfam" id="PF00534"/>
    </source>
</evidence>
<protein>
    <recommendedName>
        <fullName evidence="1">D-inositol 3-phosphate glycosyltransferase</fullName>
    </recommendedName>
</protein>
<dbReference type="Pfam" id="PF00534">
    <property type="entry name" value="Glycos_transf_1"/>
    <property type="match status" value="1"/>
</dbReference>
<dbReference type="Gene3D" id="3.40.50.2000">
    <property type="entry name" value="Glycogen Phosphorylase B"/>
    <property type="match status" value="2"/>
</dbReference>
<name>A0ABZ0VD51_9MICO</name>
<dbReference type="InterPro" id="IPR028098">
    <property type="entry name" value="Glyco_trans_4-like_N"/>
</dbReference>
<dbReference type="Pfam" id="PF13579">
    <property type="entry name" value="Glyco_trans_4_4"/>
    <property type="match status" value="1"/>
</dbReference>
<dbReference type="GO" id="GO:0016757">
    <property type="term" value="F:glycosyltransferase activity"/>
    <property type="evidence" value="ECO:0007669"/>
    <property type="project" value="UniProtKB-KW"/>
</dbReference>
<evidence type="ECO:0000256" key="1">
    <source>
        <dbReference type="ARBA" id="ARBA00021292"/>
    </source>
</evidence>